<dbReference type="InterPro" id="IPR036047">
    <property type="entry name" value="F-box-like_dom_sf"/>
</dbReference>
<evidence type="ECO:0000313" key="4">
    <source>
        <dbReference type="Ensembl" id="ENSXETP00000096385"/>
    </source>
</evidence>
<dbReference type="SUPFAM" id="SSF52047">
    <property type="entry name" value="RNI-like"/>
    <property type="match status" value="1"/>
</dbReference>
<name>A0A6I8STF4_XENTR</name>
<reference evidence="4" key="2">
    <citation type="submission" date="2020-05" db="UniProtKB">
        <authorList>
            <consortium name="Ensembl"/>
        </authorList>
    </citation>
    <scope>IDENTIFICATION</scope>
</reference>
<feature type="region of interest" description="Disordered" evidence="2">
    <location>
        <begin position="1"/>
        <end position="128"/>
    </location>
</feature>
<sequence length="472" mass="51925">MVCKRKNTEGSQQPLTPCKQPRCTSAGEGNMEQRTAEEGRMAPDAAEEGQMAPDAAEEGQMAPYAAEEGQMAPDAAEEGQMPHPQEKDEGHIGHCTTEPQTAEQGHTSHHMSQEGHLAHHPAEKGDMAHPHCTAEQASSCAAGGRHALSGCTVSGPVMGFSAEARQSTPDWTVAGPEIPPDALPGSTGLNAGETRQTSHECTMTESEIPFANEDEPCCNASSLPYKTLSANRKYAPYNLQIPFHSENEPQARKGLASETFGPCEPLHVNQLPSSLLLKIFSNLTLNERCILASLVCKYWRDLCLDSQFWKQLDLSNRQQVKDKVLSEITSRSQNITEINISDCFSVSDHGVCLVAVKCPGLVKYTAYRCKQLSDMSLIVLANHCTSLQKVHVGNQDKLSDDSLKALGKWCKELRDIHFGQCYKISDKGLIVIAKGCQKLQKIYLQENKLGSVFDWCLNLYNNRYIQSRIILR</sequence>
<dbReference type="CDD" id="cd22092">
    <property type="entry name" value="F-box_FBXO13"/>
    <property type="match status" value="1"/>
</dbReference>
<evidence type="ECO:0000256" key="2">
    <source>
        <dbReference type="SAM" id="MobiDB-lite"/>
    </source>
</evidence>
<dbReference type="InterPro" id="IPR032675">
    <property type="entry name" value="LRR_dom_sf"/>
</dbReference>
<evidence type="ECO:0000259" key="3">
    <source>
        <dbReference type="PROSITE" id="PS50181"/>
    </source>
</evidence>
<proteinExistence type="predicted"/>
<dbReference type="SUPFAM" id="SSF81383">
    <property type="entry name" value="F-box domain"/>
    <property type="match status" value="1"/>
</dbReference>
<reference evidence="4" key="1">
    <citation type="journal article" date="2010" name="Science">
        <title>The genome of the Western clawed frog Xenopus tropicalis.</title>
        <authorList>
            <person name="Hellsten U."/>
            <person name="Harland R.M."/>
            <person name="Gilchrist M.J."/>
            <person name="Hendrix D."/>
            <person name="Jurka J."/>
            <person name="Kapitonov V."/>
            <person name="Ovcharenko I."/>
            <person name="Putnam N.H."/>
            <person name="Shu S."/>
            <person name="Taher L."/>
            <person name="Blitz I.L."/>
            <person name="Blumberg B."/>
            <person name="Dichmann D.S."/>
            <person name="Dubchak I."/>
            <person name="Amaya E."/>
            <person name="Detter J.C."/>
            <person name="Fletcher R."/>
            <person name="Gerhard D.S."/>
            <person name="Goodstein D."/>
            <person name="Graves T."/>
            <person name="Grigoriev I.V."/>
            <person name="Grimwood J."/>
            <person name="Kawashima T."/>
            <person name="Lindquist E."/>
            <person name="Lucas S.M."/>
            <person name="Mead P.E."/>
            <person name="Mitros T."/>
            <person name="Ogino H."/>
            <person name="Ohta Y."/>
            <person name="Poliakov A.V."/>
            <person name="Pollet N."/>
            <person name="Robert J."/>
            <person name="Salamov A."/>
            <person name="Sater A.K."/>
            <person name="Schmutz J."/>
            <person name="Terry A."/>
            <person name="Vize P.D."/>
            <person name="Warren W.C."/>
            <person name="Wells D."/>
            <person name="Wills A."/>
            <person name="Wilson R.K."/>
            <person name="Zimmerman L.B."/>
            <person name="Zorn A.M."/>
            <person name="Grainger R."/>
            <person name="Grammer T."/>
            <person name="Khokha M.K."/>
            <person name="Richardson P.M."/>
            <person name="Rokhsar D.S."/>
        </authorList>
    </citation>
    <scope>NUCLEOTIDE SEQUENCE [LARGE SCALE GENOMIC DNA]</scope>
    <source>
        <strain evidence="4">Nigerian</strain>
    </source>
</reference>
<keyword evidence="1" id="KW-0833">Ubl conjugation pathway</keyword>
<dbReference type="PANTHER" id="PTHR13382">
    <property type="entry name" value="MITOCHONDRIAL ATP SYNTHASE COUPLING FACTOR B"/>
    <property type="match status" value="1"/>
</dbReference>
<dbReference type="FunFam" id="1.20.1280.50:FF:000038">
    <property type="entry name" value="F-box/LRR-repeat protein 17 isoform X3"/>
    <property type="match status" value="1"/>
</dbReference>
<dbReference type="SMART" id="SM00367">
    <property type="entry name" value="LRR_CC"/>
    <property type="match status" value="4"/>
</dbReference>
<protein>
    <submittedName>
        <fullName evidence="4">F-box and leucine-rich repeat protein 17</fullName>
    </submittedName>
</protein>
<dbReference type="Bgee" id="ENSXETG00000021273">
    <property type="expression patterns" value="Expressed in 2-cell stage embryo and 12 other cell types or tissues"/>
</dbReference>
<dbReference type="Ensembl" id="ENSXETT00000101181">
    <property type="protein sequence ID" value="ENSXETP00000096385"/>
    <property type="gene ID" value="ENSXETG00000021273"/>
</dbReference>
<feature type="compositionally biased region" description="Basic and acidic residues" evidence="2">
    <location>
        <begin position="111"/>
        <end position="128"/>
    </location>
</feature>
<dbReference type="Gene3D" id="1.20.1280.50">
    <property type="match status" value="1"/>
</dbReference>
<dbReference type="SMART" id="SM00256">
    <property type="entry name" value="FBOX"/>
    <property type="match status" value="1"/>
</dbReference>
<feature type="domain" description="F-box" evidence="3">
    <location>
        <begin position="265"/>
        <end position="312"/>
    </location>
</feature>
<dbReference type="InterPro" id="IPR001810">
    <property type="entry name" value="F-box_dom"/>
</dbReference>
<organism evidence="4">
    <name type="scientific">Xenopus tropicalis</name>
    <name type="common">Western clawed frog</name>
    <name type="synonym">Silurana tropicalis</name>
    <dbReference type="NCBI Taxonomy" id="8364"/>
    <lineage>
        <taxon>Eukaryota</taxon>
        <taxon>Metazoa</taxon>
        <taxon>Chordata</taxon>
        <taxon>Craniata</taxon>
        <taxon>Vertebrata</taxon>
        <taxon>Euteleostomi</taxon>
        <taxon>Amphibia</taxon>
        <taxon>Batrachia</taxon>
        <taxon>Anura</taxon>
        <taxon>Pipoidea</taxon>
        <taxon>Pipidae</taxon>
        <taxon>Xenopodinae</taxon>
        <taxon>Xenopus</taxon>
        <taxon>Silurana</taxon>
    </lineage>
</organism>
<dbReference type="PROSITE" id="PS50181">
    <property type="entry name" value="FBOX"/>
    <property type="match status" value="1"/>
</dbReference>
<dbReference type="GeneTree" id="ENSGT00940000156973"/>
<accession>A0A6I8STF4</accession>
<dbReference type="AlphaFoldDB" id="A0A6I8STF4"/>
<gene>
    <name evidence="4" type="primary">fbxl17</name>
</gene>
<dbReference type="InterPro" id="IPR050648">
    <property type="entry name" value="F-box_LRR-repeat"/>
</dbReference>
<evidence type="ECO:0000256" key="1">
    <source>
        <dbReference type="ARBA" id="ARBA00022786"/>
    </source>
</evidence>
<dbReference type="Xenbase" id="XB-GENE-986824">
    <property type="gene designation" value="fbxl17"/>
</dbReference>
<dbReference type="Gene3D" id="3.80.10.10">
    <property type="entry name" value="Ribonuclease Inhibitor"/>
    <property type="match status" value="2"/>
</dbReference>
<dbReference type="PANTHER" id="PTHR13382:SF72">
    <property type="entry name" value="F-BOX AND LEUCINE-RICH REPEAT PROTEIN 17"/>
    <property type="match status" value="1"/>
</dbReference>
<dbReference type="InterPro" id="IPR006553">
    <property type="entry name" value="Leu-rich_rpt_Cys-con_subtyp"/>
</dbReference>
<dbReference type="Pfam" id="PF12937">
    <property type="entry name" value="F-box-like"/>
    <property type="match status" value="1"/>
</dbReference>